<dbReference type="InterPro" id="IPR000209">
    <property type="entry name" value="Peptidase_S8/S53_dom"/>
</dbReference>
<dbReference type="InterPro" id="IPR022398">
    <property type="entry name" value="Peptidase_S8_His-AS"/>
</dbReference>
<evidence type="ECO:0000256" key="4">
    <source>
        <dbReference type="ARBA" id="ARBA00022825"/>
    </source>
</evidence>
<name>A0ABT4X6B9_9BACI</name>
<dbReference type="Pfam" id="PF00082">
    <property type="entry name" value="Peptidase_S8"/>
    <property type="match status" value="1"/>
</dbReference>
<evidence type="ECO:0000256" key="6">
    <source>
        <dbReference type="RuleBase" id="RU003355"/>
    </source>
</evidence>
<keyword evidence="2 5" id="KW-0645">Protease</keyword>
<keyword evidence="4 5" id="KW-0720">Serine protease</keyword>
<dbReference type="RefSeq" id="WP_271341665.1">
    <property type="nucleotide sequence ID" value="NZ_JAQKAB010000010.1"/>
</dbReference>
<protein>
    <submittedName>
        <fullName evidence="8">S8 family peptidase</fullName>
    </submittedName>
</protein>
<dbReference type="PROSITE" id="PS51892">
    <property type="entry name" value="SUBTILASE"/>
    <property type="match status" value="1"/>
</dbReference>
<dbReference type="InterPro" id="IPR036852">
    <property type="entry name" value="Peptidase_S8/S53_dom_sf"/>
</dbReference>
<dbReference type="InterPro" id="IPR050131">
    <property type="entry name" value="Peptidase_S8_subtilisin-like"/>
</dbReference>
<feature type="active site" description="Charge relay system" evidence="5">
    <location>
        <position position="187"/>
    </location>
</feature>
<evidence type="ECO:0000313" key="8">
    <source>
        <dbReference type="EMBL" id="MDA7027843.1"/>
    </source>
</evidence>
<dbReference type="Gene3D" id="3.40.50.200">
    <property type="entry name" value="Peptidase S8/S53 domain"/>
    <property type="match status" value="1"/>
</dbReference>
<evidence type="ECO:0000256" key="3">
    <source>
        <dbReference type="ARBA" id="ARBA00022801"/>
    </source>
</evidence>
<organism evidence="8 9">
    <name type="scientific">Bacillus changyiensis</name>
    <dbReference type="NCBI Taxonomy" id="3004103"/>
    <lineage>
        <taxon>Bacteria</taxon>
        <taxon>Bacillati</taxon>
        <taxon>Bacillota</taxon>
        <taxon>Bacilli</taxon>
        <taxon>Bacillales</taxon>
        <taxon>Bacillaceae</taxon>
        <taxon>Bacillus</taxon>
    </lineage>
</organism>
<accession>A0ABT4X6B9</accession>
<dbReference type="InterPro" id="IPR023827">
    <property type="entry name" value="Peptidase_S8_Asp-AS"/>
</dbReference>
<dbReference type="EMBL" id="JAQKAB010000010">
    <property type="protein sequence ID" value="MDA7027843.1"/>
    <property type="molecule type" value="Genomic_DNA"/>
</dbReference>
<feature type="active site" description="Charge relay system" evidence="5">
    <location>
        <position position="155"/>
    </location>
</feature>
<keyword evidence="3 5" id="KW-0378">Hydrolase</keyword>
<dbReference type="Proteomes" id="UP001211894">
    <property type="component" value="Unassembled WGS sequence"/>
</dbReference>
<sequence length="442" mass="48150">MFGSHMVQMVRANAHKLDRPLRESVLGLYKPFKWTPCFFHSLFEKTLMKNKKLSVIIEFEGNCYHQGCQFVNQVILQKRRNKLKNHFPNINCCSAEVTPAVLQSLLSQCQDIRKVYLNRTVYTLLDVAVEASHAKEVIRNQQKLTGKGVTVAVVDTGIYPHQDLEGRIRAFKDFVNQKTEPYDDNGHGTHCAGDVAGNGVSSAGKYRGPAPQADLIGVKVMNKIGAGTLENVIQGVDWCIQFNEKNPDDPIDIISLSLGAEAIQYENEQEDPVVKAVETAWNAGIVVCAAAGNSGPDAKTIASPGVSNKIITVGSLDDHDTLNRDDDTVAPYSSRGPTIYGKVKPDLLVPGTDVISLRSPGSFLDKLKKSSRVGTDYLQLSGTSMATPICAGIAALILEQVPNAKPDEVKSLLKNGTDLWKDKDPNIYGAGYINAENSVPKG</sequence>
<dbReference type="InterPro" id="IPR023828">
    <property type="entry name" value="Peptidase_S8_Ser-AS"/>
</dbReference>
<dbReference type="PROSITE" id="PS00137">
    <property type="entry name" value="SUBTILASE_HIS"/>
    <property type="match status" value="1"/>
</dbReference>
<comment type="similarity">
    <text evidence="1 5 6">Belongs to the peptidase S8 family.</text>
</comment>
<keyword evidence="9" id="KW-1185">Reference proteome</keyword>
<evidence type="ECO:0000256" key="5">
    <source>
        <dbReference type="PROSITE-ProRule" id="PRU01240"/>
    </source>
</evidence>
<feature type="active site" description="Charge relay system" evidence="5">
    <location>
        <position position="384"/>
    </location>
</feature>
<evidence type="ECO:0000256" key="2">
    <source>
        <dbReference type="ARBA" id="ARBA00022670"/>
    </source>
</evidence>
<dbReference type="PANTHER" id="PTHR43806:SF65">
    <property type="entry name" value="SERINE PROTEASE APRX"/>
    <property type="match status" value="1"/>
</dbReference>
<evidence type="ECO:0000259" key="7">
    <source>
        <dbReference type="Pfam" id="PF00082"/>
    </source>
</evidence>
<dbReference type="InterPro" id="IPR015500">
    <property type="entry name" value="Peptidase_S8_subtilisin-rel"/>
</dbReference>
<dbReference type="PRINTS" id="PR00723">
    <property type="entry name" value="SUBTILISIN"/>
</dbReference>
<dbReference type="PROSITE" id="PS00136">
    <property type="entry name" value="SUBTILASE_ASP"/>
    <property type="match status" value="1"/>
</dbReference>
<reference evidence="8 9" key="1">
    <citation type="submission" date="2023-01" db="EMBL/GenBank/DDBJ databases">
        <title>Bacillus changyiensis sp. nov., isolated from a coastal deposit.</title>
        <authorList>
            <person name="Xiao G."/>
            <person name="Lai Q."/>
            <person name="Hu Z."/>
            <person name="Shao Z."/>
        </authorList>
    </citation>
    <scope>NUCLEOTIDE SEQUENCE [LARGE SCALE GENOMIC DNA]</scope>
    <source>
        <strain evidence="8 9">CLL-7-23</strain>
    </source>
</reference>
<dbReference type="CDD" id="cd07487">
    <property type="entry name" value="Peptidases_S8_1"/>
    <property type="match status" value="1"/>
</dbReference>
<gene>
    <name evidence="8" type="ORF">PJ311_14785</name>
</gene>
<dbReference type="PROSITE" id="PS00138">
    <property type="entry name" value="SUBTILASE_SER"/>
    <property type="match status" value="1"/>
</dbReference>
<dbReference type="PANTHER" id="PTHR43806">
    <property type="entry name" value="PEPTIDASE S8"/>
    <property type="match status" value="1"/>
</dbReference>
<dbReference type="SUPFAM" id="SSF52743">
    <property type="entry name" value="Subtilisin-like"/>
    <property type="match status" value="1"/>
</dbReference>
<comment type="caution">
    <text evidence="8">The sequence shown here is derived from an EMBL/GenBank/DDBJ whole genome shotgun (WGS) entry which is preliminary data.</text>
</comment>
<proteinExistence type="inferred from homology"/>
<feature type="domain" description="Peptidase S8/S53" evidence="7">
    <location>
        <begin position="146"/>
        <end position="431"/>
    </location>
</feature>
<evidence type="ECO:0000313" key="9">
    <source>
        <dbReference type="Proteomes" id="UP001211894"/>
    </source>
</evidence>
<evidence type="ECO:0000256" key="1">
    <source>
        <dbReference type="ARBA" id="ARBA00011073"/>
    </source>
</evidence>